<evidence type="ECO:0000313" key="3">
    <source>
        <dbReference type="Proteomes" id="UP000075714"/>
    </source>
</evidence>
<accession>A0A150GFS2</accession>
<name>A0A150GFS2_GONPE</name>
<dbReference type="EMBL" id="LSYV01000027">
    <property type="protein sequence ID" value="KXZ48691.1"/>
    <property type="molecule type" value="Genomic_DNA"/>
</dbReference>
<feature type="compositionally biased region" description="Basic and acidic residues" evidence="1">
    <location>
        <begin position="231"/>
        <end position="240"/>
    </location>
</feature>
<feature type="region of interest" description="Disordered" evidence="1">
    <location>
        <begin position="164"/>
        <end position="188"/>
    </location>
</feature>
<feature type="region of interest" description="Disordered" evidence="1">
    <location>
        <begin position="1"/>
        <end position="50"/>
    </location>
</feature>
<reference evidence="3" key="1">
    <citation type="journal article" date="2016" name="Nat. Commun.">
        <title>The Gonium pectorale genome demonstrates co-option of cell cycle regulation during the evolution of multicellularity.</title>
        <authorList>
            <person name="Hanschen E.R."/>
            <person name="Marriage T.N."/>
            <person name="Ferris P.J."/>
            <person name="Hamaji T."/>
            <person name="Toyoda A."/>
            <person name="Fujiyama A."/>
            <person name="Neme R."/>
            <person name="Noguchi H."/>
            <person name="Minakuchi Y."/>
            <person name="Suzuki M."/>
            <person name="Kawai-Toyooka H."/>
            <person name="Smith D.R."/>
            <person name="Sparks H."/>
            <person name="Anderson J."/>
            <person name="Bakaric R."/>
            <person name="Luria V."/>
            <person name="Karger A."/>
            <person name="Kirschner M.W."/>
            <person name="Durand P.M."/>
            <person name="Michod R.E."/>
            <person name="Nozaki H."/>
            <person name="Olson B.J."/>
        </authorList>
    </citation>
    <scope>NUCLEOTIDE SEQUENCE [LARGE SCALE GENOMIC DNA]</scope>
    <source>
        <strain evidence="3">NIES-2863</strain>
    </source>
</reference>
<proteinExistence type="predicted"/>
<keyword evidence="3" id="KW-1185">Reference proteome</keyword>
<feature type="compositionally biased region" description="Gly residues" evidence="1">
    <location>
        <begin position="167"/>
        <end position="183"/>
    </location>
</feature>
<dbReference type="AlphaFoldDB" id="A0A150GFS2"/>
<feature type="compositionally biased region" description="Low complexity" evidence="1">
    <location>
        <begin position="22"/>
        <end position="34"/>
    </location>
</feature>
<protein>
    <submittedName>
        <fullName evidence="2">Uncharacterized protein</fullName>
    </submittedName>
</protein>
<evidence type="ECO:0000313" key="2">
    <source>
        <dbReference type="EMBL" id="KXZ48691.1"/>
    </source>
</evidence>
<dbReference type="Proteomes" id="UP000075714">
    <property type="component" value="Unassembled WGS sequence"/>
</dbReference>
<dbReference type="OrthoDB" id="552444at2759"/>
<sequence length="536" mass="56469">MSTSSGGSHPRAGPGRGAQHETPAVARTATAAPPELAGAPATQRDEAEEDRDSWLVDYAMGLHRLLRLRHAFRGWLRVTDAAVQTMRCQLEVRSLMLDELLRDAQLHEAADVLMRHRYLAPCLHAWRLLAAQGHRSASGHDRREPGSATSTPPSVQLAQLVARERSGGGATASGGKSTGGSGGVADAKGLLSSSGREALQGLPSRDLFQVLESDLEWYMEQFLAPAPAPRSADRPGERRSPRTVPEEVPASAHSAPALVSSRSHASEPSGSSGRSGLREQQMQQMQQQASGLSEFVGAVARGPGGYDGRESYGLLAGAAGFAAADRAARPGDAPGGALEAWGAEGRQAAAASSQLYHEQGDTHNSMYPAYGCERRQEYYNPSFDFGASGDGGDEDGYGEVEASAGGLNSPGHALPPVPEEIQGQWPECSPAWQTTEGRRWGIAKAPAGEPSTATSGDGAGWWEPGGGVEAPAQGLGERTFEAPYDDEDDGEWPIMDQEYSASPISSHGTPYKQYVALPGPAGLLRRRGDAWHAAGS</sequence>
<gene>
    <name evidence="2" type="ORF">GPECTOR_26g594</name>
</gene>
<feature type="compositionally biased region" description="Polar residues" evidence="1">
    <location>
        <begin position="260"/>
        <end position="274"/>
    </location>
</feature>
<organism evidence="2 3">
    <name type="scientific">Gonium pectorale</name>
    <name type="common">Green alga</name>
    <dbReference type="NCBI Taxonomy" id="33097"/>
    <lineage>
        <taxon>Eukaryota</taxon>
        <taxon>Viridiplantae</taxon>
        <taxon>Chlorophyta</taxon>
        <taxon>core chlorophytes</taxon>
        <taxon>Chlorophyceae</taxon>
        <taxon>CS clade</taxon>
        <taxon>Chlamydomonadales</taxon>
        <taxon>Volvocaceae</taxon>
        <taxon>Gonium</taxon>
    </lineage>
</organism>
<comment type="caution">
    <text evidence="2">The sequence shown here is derived from an EMBL/GenBank/DDBJ whole genome shotgun (WGS) entry which is preliminary data.</text>
</comment>
<feature type="region of interest" description="Disordered" evidence="1">
    <location>
        <begin position="226"/>
        <end position="290"/>
    </location>
</feature>
<evidence type="ECO:0000256" key="1">
    <source>
        <dbReference type="SAM" id="MobiDB-lite"/>
    </source>
</evidence>